<dbReference type="GO" id="GO:0016787">
    <property type="term" value="F:hydrolase activity"/>
    <property type="evidence" value="ECO:0007669"/>
    <property type="project" value="UniProtKB-KW"/>
</dbReference>
<keyword evidence="8" id="KW-0378">Hydrolase</keyword>
<keyword evidence="6 7" id="KW-0472">Membrane</keyword>
<keyword evidence="5 7" id="KW-1133">Transmembrane helix</keyword>
<evidence type="ECO:0000256" key="4">
    <source>
        <dbReference type="ARBA" id="ARBA00022692"/>
    </source>
</evidence>
<evidence type="ECO:0000313" key="9">
    <source>
        <dbReference type="Proteomes" id="UP000254718"/>
    </source>
</evidence>
<comment type="caution">
    <text evidence="7">Lacks conserved residue(s) required for the propagation of feature annotation.</text>
</comment>
<comment type="subcellular location">
    <subcellularLocation>
        <location evidence="1 7">Cell membrane</location>
        <topology evidence="1 7">Multi-pass membrane protein</topology>
    </subcellularLocation>
</comment>
<dbReference type="EMBL" id="UGFE01000002">
    <property type="protein sequence ID" value="STM21521.1"/>
    <property type="molecule type" value="Genomic_DNA"/>
</dbReference>
<dbReference type="NCBIfam" id="NF008010">
    <property type="entry name" value="PRK10739.1"/>
    <property type="match status" value="1"/>
</dbReference>
<evidence type="ECO:0000256" key="5">
    <source>
        <dbReference type="ARBA" id="ARBA00022989"/>
    </source>
</evidence>
<dbReference type="GO" id="GO:0005886">
    <property type="term" value="C:plasma membrane"/>
    <property type="evidence" value="ECO:0007669"/>
    <property type="project" value="UniProtKB-SubCell"/>
</dbReference>
<comment type="similarity">
    <text evidence="2 7">Belongs to the UPF0056 (MarC) family.</text>
</comment>
<evidence type="ECO:0000256" key="3">
    <source>
        <dbReference type="ARBA" id="ARBA00022475"/>
    </source>
</evidence>
<dbReference type="PANTHER" id="PTHR33508">
    <property type="entry name" value="UPF0056 MEMBRANE PROTEIN YHCE"/>
    <property type="match status" value="1"/>
</dbReference>
<evidence type="ECO:0000256" key="6">
    <source>
        <dbReference type="ARBA" id="ARBA00023136"/>
    </source>
</evidence>
<feature type="transmembrane region" description="Helical" evidence="7">
    <location>
        <begin position="170"/>
        <end position="188"/>
    </location>
</feature>
<gene>
    <name evidence="8" type="primary">yhgN</name>
    <name evidence="8" type="ORF">NCTC8333_00360</name>
</gene>
<evidence type="ECO:0000256" key="2">
    <source>
        <dbReference type="ARBA" id="ARBA00009784"/>
    </source>
</evidence>
<evidence type="ECO:0000256" key="7">
    <source>
        <dbReference type="RuleBase" id="RU362048"/>
    </source>
</evidence>
<keyword evidence="4 7" id="KW-0812">Transmembrane</keyword>
<dbReference type="NCBIfam" id="TIGR00427">
    <property type="entry name" value="NAAT family transporter"/>
    <property type="match status" value="1"/>
</dbReference>
<proteinExistence type="inferred from homology"/>
<dbReference type="AlphaFoldDB" id="A0AAX2K5B6"/>
<accession>A0AAX2K5B6</accession>
<feature type="transmembrane region" description="Helical" evidence="7">
    <location>
        <begin position="139"/>
        <end position="164"/>
    </location>
</feature>
<name>A0AAX2K5B6_ECOLX</name>
<reference evidence="8 9" key="1">
    <citation type="submission" date="2018-06" db="EMBL/GenBank/DDBJ databases">
        <authorList>
            <consortium name="Pathogen Informatics"/>
            <person name="Doyle S."/>
        </authorList>
    </citation>
    <scope>NUCLEOTIDE SEQUENCE [LARGE SCALE GENOMIC DNA]</scope>
    <source>
        <strain evidence="8 9">NCTC8333</strain>
    </source>
</reference>
<keyword evidence="3" id="KW-1003">Cell membrane</keyword>
<dbReference type="Pfam" id="PF01914">
    <property type="entry name" value="MarC"/>
    <property type="match status" value="1"/>
</dbReference>
<feature type="transmembrane region" description="Helical" evidence="7">
    <location>
        <begin position="72"/>
        <end position="94"/>
    </location>
</feature>
<dbReference type="Proteomes" id="UP000254718">
    <property type="component" value="Unassembled WGS sequence"/>
</dbReference>
<dbReference type="PANTHER" id="PTHR33508:SF10">
    <property type="entry name" value="UPF0056 INNER MEMBRANE PROTEIN YHGN"/>
    <property type="match status" value="1"/>
</dbReference>
<dbReference type="InterPro" id="IPR002771">
    <property type="entry name" value="Multi_antbiot-R_MarC"/>
</dbReference>
<organism evidence="8 9">
    <name type="scientific">Escherichia coli</name>
    <dbReference type="NCBI Taxonomy" id="562"/>
    <lineage>
        <taxon>Bacteria</taxon>
        <taxon>Pseudomonadati</taxon>
        <taxon>Pseudomonadota</taxon>
        <taxon>Gammaproteobacteria</taxon>
        <taxon>Enterobacterales</taxon>
        <taxon>Enterobacteriaceae</taxon>
        <taxon>Escherichia</taxon>
    </lineage>
</organism>
<feature type="transmembrane region" description="Helical" evidence="7">
    <location>
        <begin position="106"/>
        <end position="127"/>
    </location>
</feature>
<protein>
    <recommendedName>
        <fullName evidence="7">UPF0056 membrane protein</fullName>
    </recommendedName>
</protein>
<evidence type="ECO:0000313" key="8">
    <source>
        <dbReference type="EMBL" id="STM21521.1"/>
    </source>
</evidence>
<sequence>MNEIISAAVLLILIMDPLGNLPIFMSVLKHTEPKRRRAIMVRELLIALLVMLVFLFAGEKILAFLSLRAETVSISGGIILFLIAIKMIFPSASGNSSGLPAGEEPFIVPLAIPLVAGPTILATLMLLSHQYPNQMGHLVIALLLAWGGTFVILLQSSLFLRLLGEKGVNALERLMGLILVMMATQMFLDGIRMWMKGKVQTGAAHNQTRHLFYYLN</sequence>
<feature type="transmembrane region" description="Helical" evidence="7">
    <location>
        <begin position="44"/>
        <end position="65"/>
    </location>
</feature>
<comment type="caution">
    <text evidence="8">The sequence shown here is derived from an EMBL/GenBank/DDBJ whole genome shotgun (WGS) entry which is preliminary data.</text>
</comment>
<evidence type="ECO:0000256" key="1">
    <source>
        <dbReference type="ARBA" id="ARBA00004651"/>
    </source>
</evidence>